<proteinExistence type="inferred from homology"/>
<feature type="transmembrane region" description="Helical" evidence="7">
    <location>
        <begin position="6"/>
        <end position="26"/>
    </location>
</feature>
<keyword evidence="7" id="KW-0812">Transmembrane</keyword>
<dbReference type="AlphaFoldDB" id="A0A7Y6ISG7"/>
<dbReference type="InterPro" id="IPR001915">
    <property type="entry name" value="Peptidase_M48"/>
</dbReference>
<protein>
    <submittedName>
        <fullName evidence="9">M56 family metallopeptidase</fullName>
    </submittedName>
</protein>
<evidence type="ECO:0000256" key="7">
    <source>
        <dbReference type="SAM" id="Phobius"/>
    </source>
</evidence>
<keyword evidence="4 6" id="KW-0862">Zinc</keyword>
<evidence type="ECO:0000256" key="4">
    <source>
        <dbReference type="ARBA" id="ARBA00022833"/>
    </source>
</evidence>
<accession>A0A7Y6ISG7</accession>
<dbReference type="PANTHER" id="PTHR34978">
    <property type="entry name" value="POSSIBLE SENSOR-TRANSDUCER PROTEIN BLAR"/>
    <property type="match status" value="1"/>
</dbReference>
<dbReference type="Gene3D" id="3.30.2010.10">
    <property type="entry name" value="Metalloproteases ('zincins'), catalytic domain"/>
    <property type="match status" value="1"/>
</dbReference>
<sequence>MTVAAVLAAGLAIYAVVAAVALPRLLGKASWTGRAPRLAIMVWQAACVSVVVSVLSAVFVLAVPAPVVGHGLAELFAECAEALADGPGLTAATALVGVGVTGALVARLAWCATAVLAGARAERRRHAEALALLGRHDGALDAIVVDFDERLAYCVPGRQGKAVITTAALRELSPEETAAVLAHERAHLRGRHHLVLAFGETFARAFPGMPLFERGRAELARLVELLADDLAARRHPRVLIASALVRLATGRAPAFTLGAGGESALARVRRLLAPAPPLGRGERVTGAFAVGLLLAGPAVTGLAPGLASLLAHHCLELLSF</sequence>
<organism evidence="9 10">
    <name type="scientific">Nonomuraea rhodomycinica</name>
    <dbReference type="NCBI Taxonomy" id="1712872"/>
    <lineage>
        <taxon>Bacteria</taxon>
        <taxon>Bacillati</taxon>
        <taxon>Actinomycetota</taxon>
        <taxon>Actinomycetes</taxon>
        <taxon>Streptosporangiales</taxon>
        <taxon>Streptosporangiaceae</taxon>
        <taxon>Nonomuraea</taxon>
    </lineage>
</organism>
<evidence type="ECO:0000313" key="10">
    <source>
        <dbReference type="Proteomes" id="UP000546126"/>
    </source>
</evidence>
<keyword evidence="10" id="KW-1185">Reference proteome</keyword>
<gene>
    <name evidence="9" type="ORF">HT134_26240</name>
</gene>
<evidence type="ECO:0000313" key="9">
    <source>
        <dbReference type="EMBL" id="NUW43604.1"/>
    </source>
</evidence>
<evidence type="ECO:0000256" key="6">
    <source>
        <dbReference type="RuleBase" id="RU003983"/>
    </source>
</evidence>
<dbReference type="CDD" id="cd07326">
    <property type="entry name" value="M56_BlaR1_MecR1_like"/>
    <property type="match status" value="1"/>
</dbReference>
<dbReference type="InterPro" id="IPR052173">
    <property type="entry name" value="Beta-lactam_resp_regulator"/>
</dbReference>
<dbReference type="RefSeq" id="WP_175603140.1">
    <property type="nucleotide sequence ID" value="NZ_JABWGO010000007.1"/>
</dbReference>
<evidence type="ECO:0000256" key="2">
    <source>
        <dbReference type="ARBA" id="ARBA00022723"/>
    </source>
</evidence>
<keyword evidence="3 6" id="KW-0378">Hydrolase</keyword>
<keyword evidence="2" id="KW-0479">Metal-binding</keyword>
<dbReference type="Pfam" id="PF01435">
    <property type="entry name" value="Peptidase_M48"/>
    <property type="match status" value="1"/>
</dbReference>
<comment type="similarity">
    <text evidence="6">Belongs to the peptidase M48 family.</text>
</comment>
<name>A0A7Y6ISG7_9ACTN</name>
<evidence type="ECO:0000256" key="1">
    <source>
        <dbReference type="ARBA" id="ARBA00022670"/>
    </source>
</evidence>
<evidence type="ECO:0000259" key="8">
    <source>
        <dbReference type="Pfam" id="PF01435"/>
    </source>
</evidence>
<reference evidence="9 10" key="1">
    <citation type="submission" date="2020-06" db="EMBL/GenBank/DDBJ databases">
        <authorList>
            <person name="Chanama M."/>
        </authorList>
    </citation>
    <scope>NUCLEOTIDE SEQUENCE [LARGE SCALE GENOMIC DNA]</scope>
    <source>
        <strain evidence="9 10">TBRC6557</strain>
    </source>
</reference>
<feature type="transmembrane region" description="Helical" evidence="7">
    <location>
        <begin position="38"/>
        <end position="63"/>
    </location>
</feature>
<evidence type="ECO:0000256" key="3">
    <source>
        <dbReference type="ARBA" id="ARBA00022801"/>
    </source>
</evidence>
<dbReference type="PANTHER" id="PTHR34978:SF3">
    <property type="entry name" value="SLR0241 PROTEIN"/>
    <property type="match status" value="1"/>
</dbReference>
<keyword evidence="7" id="KW-1133">Transmembrane helix</keyword>
<dbReference type="GO" id="GO:0046872">
    <property type="term" value="F:metal ion binding"/>
    <property type="evidence" value="ECO:0007669"/>
    <property type="project" value="UniProtKB-KW"/>
</dbReference>
<comment type="cofactor">
    <cofactor evidence="6">
        <name>Zn(2+)</name>
        <dbReference type="ChEBI" id="CHEBI:29105"/>
    </cofactor>
    <text evidence="6">Binds 1 zinc ion per subunit.</text>
</comment>
<keyword evidence="5 6" id="KW-0482">Metalloprotease</keyword>
<keyword evidence="7" id="KW-0472">Membrane</keyword>
<comment type="caution">
    <text evidence="9">The sequence shown here is derived from an EMBL/GenBank/DDBJ whole genome shotgun (WGS) entry which is preliminary data.</text>
</comment>
<dbReference type="GO" id="GO:0006508">
    <property type="term" value="P:proteolysis"/>
    <property type="evidence" value="ECO:0007669"/>
    <property type="project" value="UniProtKB-KW"/>
</dbReference>
<feature type="transmembrane region" description="Helical" evidence="7">
    <location>
        <begin position="94"/>
        <end position="117"/>
    </location>
</feature>
<keyword evidence="1 6" id="KW-0645">Protease</keyword>
<dbReference type="EMBL" id="JABWGO010000007">
    <property type="protein sequence ID" value="NUW43604.1"/>
    <property type="molecule type" value="Genomic_DNA"/>
</dbReference>
<evidence type="ECO:0000256" key="5">
    <source>
        <dbReference type="ARBA" id="ARBA00023049"/>
    </source>
</evidence>
<feature type="domain" description="Peptidase M48" evidence="8">
    <location>
        <begin position="141"/>
        <end position="198"/>
    </location>
</feature>
<dbReference type="GO" id="GO:0004222">
    <property type="term" value="F:metalloendopeptidase activity"/>
    <property type="evidence" value="ECO:0007669"/>
    <property type="project" value="InterPro"/>
</dbReference>
<dbReference type="Proteomes" id="UP000546126">
    <property type="component" value="Unassembled WGS sequence"/>
</dbReference>